<proteinExistence type="predicted"/>
<feature type="non-terminal residue" evidence="2">
    <location>
        <position position="1"/>
    </location>
</feature>
<feature type="compositionally biased region" description="Polar residues" evidence="1">
    <location>
        <begin position="194"/>
        <end position="203"/>
    </location>
</feature>
<evidence type="ECO:0000313" key="2">
    <source>
        <dbReference type="EMBL" id="CAK0823719.1"/>
    </source>
</evidence>
<feature type="compositionally biased region" description="Gly residues" evidence="1">
    <location>
        <begin position="39"/>
        <end position="55"/>
    </location>
</feature>
<dbReference type="EMBL" id="CAUYUJ010008361">
    <property type="protein sequence ID" value="CAK0823719.1"/>
    <property type="molecule type" value="Genomic_DNA"/>
</dbReference>
<feature type="compositionally biased region" description="Basic and acidic residues" evidence="1">
    <location>
        <begin position="91"/>
        <end position="100"/>
    </location>
</feature>
<name>A0ABN9RWI2_9DINO</name>
<evidence type="ECO:0000313" key="3">
    <source>
        <dbReference type="Proteomes" id="UP001189429"/>
    </source>
</evidence>
<gene>
    <name evidence="2" type="ORF">PCOR1329_LOCUS24334</name>
</gene>
<feature type="region of interest" description="Disordered" evidence="1">
    <location>
        <begin position="152"/>
        <end position="203"/>
    </location>
</feature>
<dbReference type="Proteomes" id="UP001189429">
    <property type="component" value="Unassembled WGS sequence"/>
</dbReference>
<protein>
    <submittedName>
        <fullName evidence="2">Uncharacterized protein</fullName>
    </submittedName>
</protein>
<accession>A0ABN9RWI2</accession>
<feature type="compositionally biased region" description="Pro residues" evidence="1">
    <location>
        <begin position="113"/>
        <end position="125"/>
    </location>
</feature>
<comment type="caution">
    <text evidence="2">The sequence shown here is derived from an EMBL/GenBank/DDBJ whole genome shotgun (WGS) entry which is preliminary data.</text>
</comment>
<feature type="region of interest" description="Disordered" evidence="1">
    <location>
        <begin position="1"/>
        <end position="132"/>
    </location>
</feature>
<organism evidence="2 3">
    <name type="scientific">Prorocentrum cordatum</name>
    <dbReference type="NCBI Taxonomy" id="2364126"/>
    <lineage>
        <taxon>Eukaryota</taxon>
        <taxon>Sar</taxon>
        <taxon>Alveolata</taxon>
        <taxon>Dinophyceae</taxon>
        <taxon>Prorocentrales</taxon>
        <taxon>Prorocentraceae</taxon>
        <taxon>Prorocentrum</taxon>
    </lineage>
</organism>
<evidence type="ECO:0000256" key="1">
    <source>
        <dbReference type="SAM" id="MobiDB-lite"/>
    </source>
</evidence>
<sequence length="203" mass="21880">VERDVPRPLGRGGAAAAGAARRRPDAARPRALWARGRRGGALPGGERGHAQGGLREGVHSGAESGEGAGGRHAPGPQGRHRERVRAALPEGDQRRHREGPPRALLRGRRQHPSPHPLRSRPPSPPLSTQDASLPRAARGYLWSEASLMMLQPTLYGGGNPRPVFHPSREGRKGRAARRREPSLDVQSRRPVGVATQQKTTNNI</sequence>
<feature type="non-terminal residue" evidence="2">
    <location>
        <position position="203"/>
    </location>
</feature>
<reference evidence="2" key="1">
    <citation type="submission" date="2023-10" db="EMBL/GenBank/DDBJ databases">
        <authorList>
            <person name="Chen Y."/>
            <person name="Shah S."/>
            <person name="Dougan E. K."/>
            <person name="Thang M."/>
            <person name="Chan C."/>
        </authorList>
    </citation>
    <scope>NUCLEOTIDE SEQUENCE [LARGE SCALE GENOMIC DNA]</scope>
</reference>
<keyword evidence="3" id="KW-1185">Reference proteome</keyword>
<feature type="compositionally biased region" description="Basic and acidic residues" evidence="1">
    <location>
        <begin position="166"/>
        <end position="182"/>
    </location>
</feature>